<protein>
    <recommendedName>
        <fullName evidence="3">Phage protein</fullName>
    </recommendedName>
</protein>
<proteinExistence type="predicted"/>
<reference evidence="1" key="1">
    <citation type="submission" date="2013-04" db="EMBL/GenBank/DDBJ databases">
        <title>The genome sequencing project of 58 acetic acid bacteria.</title>
        <authorList>
            <person name="Okamoto-Kainuma A."/>
            <person name="Ishikawa M."/>
            <person name="Umino S."/>
            <person name="Koizumi Y."/>
            <person name="Shiwa Y."/>
            <person name="Yoshikawa H."/>
            <person name="Matsutani M."/>
            <person name="Matsushita K."/>
        </authorList>
    </citation>
    <scope>NUCLEOTIDE SEQUENCE</scope>
    <source>
        <strain evidence="1">DSM 14337</strain>
    </source>
</reference>
<dbReference type="EMBL" id="BAPF01000050">
    <property type="protein sequence ID" value="GBQ84829.1"/>
    <property type="molecule type" value="Genomic_DNA"/>
</dbReference>
<comment type="caution">
    <text evidence="1">The sequence shown here is derived from an EMBL/GenBank/DDBJ whole genome shotgun (WGS) entry which is preliminary data.</text>
</comment>
<sequence length="194" mass="20950">MSDNQLNPHLVALEQEARELVNDAKRIACKDFAALCKGHDNADGHIISLAYLSGSADGLPANKRPTIGGMTPDAVGIAVSGYEGLPPISASNETERKAELQDRLRIAGDIKDSANKLYEKLIGVADSELSGIDQEELVREFEQLPCLCAVIRSYAYGEYPQVDLDVPGLMTDALLMDMESAAEWTEEMDGPSPV</sequence>
<evidence type="ECO:0000313" key="2">
    <source>
        <dbReference type="Proteomes" id="UP001065047"/>
    </source>
</evidence>
<evidence type="ECO:0008006" key="3">
    <source>
        <dbReference type="Google" id="ProtNLM"/>
    </source>
</evidence>
<keyword evidence="2" id="KW-1185">Reference proteome</keyword>
<name>A0ABQ0PYN4_9PROT</name>
<evidence type="ECO:0000313" key="1">
    <source>
        <dbReference type="EMBL" id="GBQ84829.1"/>
    </source>
</evidence>
<dbReference type="GeneID" id="29556823"/>
<accession>A0ABQ0PYN4</accession>
<dbReference type="RefSeq" id="WP_061505597.1">
    <property type="nucleotide sequence ID" value="NZ_BAPF01000050.1"/>
</dbReference>
<dbReference type="Proteomes" id="UP001065047">
    <property type="component" value="Unassembled WGS sequence"/>
</dbReference>
<organism evidence="1 2">
    <name type="scientific">Acetobacter malorum DSM 14337</name>
    <dbReference type="NCBI Taxonomy" id="1307910"/>
    <lineage>
        <taxon>Bacteria</taxon>
        <taxon>Pseudomonadati</taxon>
        <taxon>Pseudomonadota</taxon>
        <taxon>Alphaproteobacteria</taxon>
        <taxon>Acetobacterales</taxon>
        <taxon>Acetobacteraceae</taxon>
        <taxon>Acetobacter</taxon>
    </lineage>
</organism>
<gene>
    <name evidence="1" type="ORF">AA14337_2924</name>
</gene>